<dbReference type="AlphaFoldDB" id="A0AAV1Z6B1"/>
<evidence type="ECO:0000313" key="1">
    <source>
        <dbReference type="EMBL" id="CAL1267034.1"/>
    </source>
</evidence>
<keyword evidence="2" id="KW-1185">Reference proteome</keyword>
<reference evidence="1 2" key="1">
    <citation type="submission" date="2024-04" db="EMBL/GenBank/DDBJ databases">
        <authorList>
            <person name="Rising A."/>
            <person name="Reimegard J."/>
            <person name="Sonavane S."/>
            <person name="Akerstrom W."/>
            <person name="Nylinder S."/>
            <person name="Hedman E."/>
            <person name="Kallberg Y."/>
        </authorList>
    </citation>
    <scope>NUCLEOTIDE SEQUENCE [LARGE SCALE GENOMIC DNA]</scope>
</reference>
<comment type="caution">
    <text evidence="1">The sequence shown here is derived from an EMBL/GenBank/DDBJ whole genome shotgun (WGS) entry which is preliminary data.</text>
</comment>
<protein>
    <submittedName>
        <fullName evidence="1">Uncharacterized protein</fullName>
    </submittedName>
</protein>
<feature type="non-terminal residue" evidence="1">
    <location>
        <position position="1"/>
    </location>
</feature>
<dbReference type="EMBL" id="CAXIEN010000026">
    <property type="protein sequence ID" value="CAL1267034.1"/>
    <property type="molecule type" value="Genomic_DNA"/>
</dbReference>
<dbReference type="Proteomes" id="UP001497382">
    <property type="component" value="Unassembled WGS sequence"/>
</dbReference>
<name>A0AAV1Z6B1_9ARAC</name>
<gene>
    <name evidence="1" type="ORF">LARSCL_LOCUS3418</name>
</gene>
<accession>A0AAV1Z6B1</accession>
<organism evidence="1 2">
    <name type="scientific">Larinioides sclopetarius</name>
    <dbReference type="NCBI Taxonomy" id="280406"/>
    <lineage>
        <taxon>Eukaryota</taxon>
        <taxon>Metazoa</taxon>
        <taxon>Ecdysozoa</taxon>
        <taxon>Arthropoda</taxon>
        <taxon>Chelicerata</taxon>
        <taxon>Arachnida</taxon>
        <taxon>Araneae</taxon>
        <taxon>Araneomorphae</taxon>
        <taxon>Entelegynae</taxon>
        <taxon>Araneoidea</taxon>
        <taxon>Araneidae</taxon>
        <taxon>Larinioides</taxon>
    </lineage>
</organism>
<sequence length="53" mass="6042">QNSYHIELAAFYRFSILIRKVDCVIGKPVTSLHAVQFCSRLNAALCCASFWSY</sequence>
<evidence type="ECO:0000313" key="2">
    <source>
        <dbReference type="Proteomes" id="UP001497382"/>
    </source>
</evidence>
<proteinExistence type="predicted"/>